<reference evidence="2 3" key="1">
    <citation type="submission" date="2024-03" db="EMBL/GenBank/DDBJ databases">
        <title>Draft genome sequence of Pseudonocardia nematodicida JCM 31783.</title>
        <authorList>
            <person name="Butdee W."/>
            <person name="Duangmal K."/>
        </authorList>
    </citation>
    <scope>NUCLEOTIDE SEQUENCE [LARGE SCALE GENOMIC DNA]</scope>
    <source>
        <strain evidence="2 3">JCM 31783</strain>
    </source>
</reference>
<keyword evidence="1" id="KW-0472">Membrane</keyword>
<name>A0ABV1KC44_9PSEU</name>
<sequence>MTTHDTTRTAPTVLLAGLPVPAGRAAGVAATVLVTLLVRQIGRFAGADYLIDDPVQPVVIGAGTTALVTLVLALLGWGLLAALERLTRHGFRIWVVIAVAVLALSMVPIFFIDATPATMTALYVVHLAVAVLIPLLRRRATLR</sequence>
<evidence type="ECO:0000313" key="3">
    <source>
        <dbReference type="Proteomes" id="UP001494902"/>
    </source>
</evidence>
<protein>
    <submittedName>
        <fullName evidence="2">DUF6069 family protein</fullName>
    </submittedName>
</protein>
<dbReference type="EMBL" id="JBEDNQ010000006">
    <property type="protein sequence ID" value="MEQ3552045.1"/>
    <property type="molecule type" value="Genomic_DNA"/>
</dbReference>
<comment type="caution">
    <text evidence="2">The sequence shown here is derived from an EMBL/GenBank/DDBJ whole genome shotgun (WGS) entry which is preliminary data.</text>
</comment>
<accession>A0ABV1KC44</accession>
<evidence type="ECO:0000256" key="1">
    <source>
        <dbReference type="SAM" id="Phobius"/>
    </source>
</evidence>
<keyword evidence="3" id="KW-1185">Reference proteome</keyword>
<dbReference type="RefSeq" id="WP_349299113.1">
    <property type="nucleotide sequence ID" value="NZ_JBEDNQ010000006.1"/>
</dbReference>
<dbReference type="Pfam" id="PF19545">
    <property type="entry name" value="DUF6069"/>
    <property type="match status" value="1"/>
</dbReference>
<feature type="transmembrane region" description="Helical" evidence="1">
    <location>
        <begin position="93"/>
        <end position="111"/>
    </location>
</feature>
<feature type="transmembrane region" description="Helical" evidence="1">
    <location>
        <begin position="12"/>
        <end position="38"/>
    </location>
</feature>
<organism evidence="2 3">
    <name type="scientific">Pseudonocardia nematodicida</name>
    <dbReference type="NCBI Taxonomy" id="1206997"/>
    <lineage>
        <taxon>Bacteria</taxon>
        <taxon>Bacillati</taxon>
        <taxon>Actinomycetota</taxon>
        <taxon>Actinomycetes</taxon>
        <taxon>Pseudonocardiales</taxon>
        <taxon>Pseudonocardiaceae</taxon>
        <taxon>Pseudonocardia</taxon>
    </lineage>
</organism>
<proteinExistence type="predicted"/>
<feature type="transmembrane region" description="Helical" evidence="1">
    <location>
        <begin position="117"/>
        <end position="136"/>
    </location>
</feature>
<dbReference type="InterPro" id="IPR045713">
    <property type="entry name" value="DUF6069"/>
</dbReference>
<gene>
    <name evidence="2" type="ORF">WIS52_16345</name>
</gene>
<keyword evidence="1" id="KW-1133">Transmembrane helix</keyword>
<dbReference type="Proteomes" id="UP001494902">
    <property type="component" value="Unassembled WGS sequence"/>
</dbReference>
<feature type="transmembrane region" description="Helical" evidence="1">
    <location>
        <begin position="58"/>
        <end position="81"/>
    </location>
</feature>
<keyword evidence="1" id="KW-0812">Transmembrane</keyword>
<evidence type="ECO:0000313" key="2">
    <source>
        <dbReference type="EMBL" id="MEQ3552045.1"/>
    </source>
</evidence>